<dbReference type="GO" id="GO:1902201">
    <property type="term" value="P:negative regulation of bacterial-type flagellum-dependent cell motility"/>
    <property type="evidence" value="ECO:0007669"/>
    <property type="project" value="TreeGrafter"/>
</dbReference>
<evidence type="ECO:0000259" key="5">
    <source>
        <dbReference type="PROSITE" id="PS50887"/>
    </source>
</evidence>
<dbReference type="eggNOG" id="COG3706">
    <property type="taxonomic scope" value="Bacteria"/>
</dbReference>
<evidence type="ECO:0000256" key="3">
    <source>
        <dbReference type="PROSITE-ProRule" id="PRU00169"/>
    </source>
</evidence>
<dbReference type="SMART" id="SM00448">
    <property type="entry name" value="REC"/>
    <property type="match status" value="2"/>
</dbReference>
<dbReference type="OrthoDB" id="9812260at2"/>
<evidence type="ECO:0000313" key="7">
    <source>
        <dbReference type="Proteomes" id="UP000001627"/>
    </source>
</evidence>
<evidence type="ECO:0000256" key="2">
    <source>
        <dbReference type="ARBA" id="ARBA00034247"/>
    </source>
</evidence>
<dbReference type="InterPro" id="IPR011006">
    <property type="entry name" value="CheY-like_superfamily"/>
</dbReference>
<gene>
    <name evidence="6" type="primary">pleD</name>
    <name evidence="6" type="ordered locus">NRI_0485</name>
</gene>
<dbReference type="Pfam" id="PF00990">
    <property type="entry name" value="GGDEF"/>
    <property type="match status" value="1"/>
</dbReference>
<dbReference type="HOGENOM" id="CLU_000445_11_28_5"/>
<dbReference type="NCBIfam" id="TIGR00254">
    <property type="entry name" value="GGDEF"/>
    <property type="match status" value="1"/>
</dbReference>
<dbReference type="CDD" id="cd17538">
    <property type="entry name" value="REC_D1_PleD-like"/>
    <property type="match status" value="1"/>
</dbReference>
<dbReference type="GO" id="GO:0043709">
    <property type="term" value="P:cell adhesion involved in single-species biofilm formation"/>
    <property type="evidence" value="ECO:0007669"/>
    <property type="project" value="TreeGrafter"/>
</dbReference>
<evidence type="ECO:0000256" key="1">
    <source>
        <dbReference type="ARBA" id="ARBA00012528"/>
    </source>
</evidence>
<dbReference type="Proteomes" id="UP000001627">
    <property type="component" value="Chromosome"/>
</dbReference>
<dbReference type="Gene3D" id="3.40.50.2300">
    <property type="match status" value="1"/>
</dbReference>
<keyword evidence="7" id="KW-1185">Reference proteome</keyword>
<reference evidence="6 7" key="1">
    <citation type="journal article" date="2009" name="Nucleic Acids Res.">
        <title>Analysis of complete genome sequence of Neorickettsia risticii: causative agent of Potomac horse fever.</title>
        <authorList>
            <person name="Lin M."/>
            <person name="Zhang C."/>
            <person name="Gibson K."/>
            <person name="Rikihisa Y."/>
        </authorList>
    </citation>
    <scope>NUCLEOTIDE SEQUENCE [LARGE SCALE GENOMIC DNA]</scope>
    <source>
        <strain evidence="6 7">Illinois</strain>
    </source>
</reference>
<dbReference type="eggNOG" id="COG0745">
    <property type="taxonomic scope" value="Bacteria"/>
</dbReference>
<dbReference type="InterPro" id="IPR001789">
    <property type="entry name" value="Sig_transdc_resp-reg_receiver"/>
</dbReference>
<dbReference type="SUPFAM" id="SSF55073">
    <property type="entry name" value="Nucleotide cyclase"/>
    <property type="match status" value="1"/>
</dbReference>
<dbReference type="Pfam" id="PF00072">
    <property type="entry name" value="Response_reg"/>
    <property type="match status" value="1"/>
</dbReference>
<dbReference type="NCBIfam" id="NF007135">
    <property type="entry name" value="PRK09581.1"/>
    <property type="match status" value="1"/>
</dbReference>
<dbReference type="EMBL" id="CP001431">
    <property type="protein sequence ID" value="ACT69465.1"/>
    <property type="molecule type" value="Genomic_DNA"/>
</dbReference>
<feature type="domain" description="GGDEF" evidence="5">
    <location>
        <begin position="320"/>
        <end position="454"/>
    </location>
</feature>
<dbReference type="PROSITE" id="PS50887">
    <property type="entry name" value="GGDEF"/>
    <property type="match status" value="1"/>
</dbReference>
<dbReference type="PANTHER" id="PTHR45138:SF9">
    <property type="entry name" value="DIGUANYLATE CYCLASE DGCM-RELATED"/>
    <property type="match status" value="1"/>
</dbReference>
<dbReference type="SMART" id="SM00267">
    <property type="entry name" value="GGDEF"/>
    <property type="match status" value="1"/>
</dbReference>
<dbReference type="GO" id="GO:0005886">
    <property type="term" value="C:plasma membrane"/>
    <property type="evidence" value="ECO:0007669"/>
    <property type="project" value="TreeGrafter"/>
</dbReference>
<dbReference type="PROSITE" id="PS50110">
    <property type="entry name" value="RESPONSE_REGULATORY"/>
    <property type="match status" value="2"/>
</dbReference>
<dbReference type="EC" id="2.7.7.65" evidence="1"/>
<evidence type="ECO:0000259" key="4">
    <source>
        <dbReference type="PROSITE" id="PS50110"/>
    </source>
</evidence>
<dbReference type="FunFam" id="3.30.70.270:FF:000001">
    <property type="entry name" value="Diguanylate cyclase domain protein"/>
    <property type="match status" value="1"/>
</dbReference>
<dbReference type="Gene3D" id="3.30.70.270">
    <property type="match status" value="1"/>
</dbReference>
<name>C6V500_NEORI</name>
<comment type="caution">
    <text evidence="3">Lacks conserved residue(s) required for the propagation of feature annotation.</text>
</comment>
<dbReference type="InterPro" id="IPR050469">
    <property type="entry name" value="Diguanylate_Cyclase"/>
</dbReference>
<feature type="domain" description="Response regulatory" evidence="4">
    <location>
        <begin position="4"/>
        <end position="120"/>
    </location>
</feature>
<accession>C6V500</accession>
<dbReference type="AlphaFoldDB" id="C6V500"/>
<dbReference type="CDD" id="cd01949">
    <property type="entry name" value="GGDEF"/>
    <property type="match status" value="1"/>
</dbReference>
<dbReference type="STRING" id="434131.NRI_0485"/>
<dbReference type="InterPro" id="IPR043128">
    <property type="entry name" value="Rev_trsase/Diguanyl_cyclase"/>
</dbReference>
<sequence length="457" mass="51503">MTALILVVDDIPSNIKILEIKLTAKYYQVITASSGVAAIELARQHQPDVILLDVMMPEMDGFETCRRLKSDYSTMHIPVIIVTALNDIENKVEGLSSGADDFLVKPAKDFTLFIRIKSLLRFKTVLDEVRLRISTKSQITSGTESKIINYVENVSSGVIAIVNQQYSESKELEEILKPTFPHVLYLTEKEAEYTTFDVLIVNISLSKDLLRLCSAIKSQLKTRSIPIIAIVDDEDDESLITEITELGINDYICVPVNKSEFIARVTTQVKRKKYQDIIEKNVEDSLKMAVIDPLTSLYNRYYFEKYMDELLATLTKSQNKTFSLMMIDIDYFKKINDACGHLSGDLVLKQLATCLKGCLRLNDLVAKFGGEEIVVVLVDIGLEDAFATAERIRKTVEKTEFSTINDEVKVPLTVSIGVSEYQPQDTTKTLIGRADANLYIAKEKGRNRVVMSDHCHQ</sequence>
<protein>
    <recommendedName>
        <fullName evidence="1">diguanylate cyclase</fullName>
        <ecNumber evidence="1">2.7.7.65</ecNumber>
    </recommendedName>
</protein>
<dbReference type="PANTHER" id="PTHR45138">
    <property type="entry name" value="REGULATORY COMPONENTS OF SENSORY TRANSDUCTION SYSTEM"/>
    <property type="match status" value="1"/>
</dbReference>
<dbReference type="GO" id="GO:0000160">
    <property type="term" value="P:phosphorelay signal transduction system"/>
    <property type="evidence" value="ECO:0007669"/>
    <property type="project" value="InterPro"/>
</dbReference>
<dbReference type="FunFam" id="3.40.50.2300:FF:000574">
    <property type="entry name" value="Response regulator PleD"/>
    <property type="match status" value="1"/>
</dbReference>
<dbReference type="KEGG" id="nri:NRI_0485"/>
<dbReference type="GO" id="GO:0052621">
    <property type="term" value="F:diguanylate cyclase activity"/>
    <property type="evidence" value="ECO:0007669"/>
    <property type="project" value="UniProtKB-EC"/>
</dbReference>
<dbReference type="InterPro" id="IPR000160">
    <property type="entry name" value="GGDEF_dom"/>
</dbReference>
<comment type="catalytic activity">
    <reaction evidence="2">
        <text>2 GTP = 3',3'-c-di-GMP + 2 diphosphate</text>
        <dbReference type="Rhea" id="RHEA:24898"/>
        <dbReference type="ChEBI" id="CHEBI:33019"/>
        <dbReference type="ChEBI" id="CHEBI:37565"/>
        <dbReference type="ChEBI" id="CHEBI:58805"/>
        <dbReference type="EC" id="2.7.7.65"/>
    </reaction>
</comment>
<dbReference type="SUPFAM" id="SSF52172">
    <property type="entry name" value="CheY-like"/>
    <property type="match status" value="2"/>
</dbReference>
<evidence type="ECO:0000313" key="6">
    <source>
        <dbReference type="EMBL" id="ACT69465.1"/>
    </source>
</evidence>
<organism evidence="6 7">
    <name type="scientific">Neorickettsia risticii (strain Illinois)</name>
    <dbReference type="NCBI Taxonomy" id="434131"/>
    <lineage>
        <taxon>Bacteria</taxon>
        <taxon>Pseudomonadati</taxon>
        <taxon>Pseudomonadota</taxon>
        <taxon>Alphaproteobacteria</taxon>
        <taxon>Rickettsiales</taxon>
        <taxon>Anaplasmataceae</taxon>
        <taxon>Neorickettsia</taxon>
    </lineage>
</organism>
<proteinExistence type="predicted"/>
<keyword evidence="3" id="KW-0597">Phosphoprotein</keyword>
<feature type="modified residue" description="4-aspartylphosphate" evidence="3">
    <location>
        <position position="53"/>
    </location>
</feature>
<dbReference type="RefSeq" id="WP_015816352.1">
    <property type="nucleotide sequence ID" value="NC_013009.1"/>
</dbReference>
<dbReference type="InterPro" id="IPR029787">
    <property type="entry name" value="Nucleotide_cyclase"/>
</dbReference>
<feature type="domain" description="Response regulatory" evidence="4">
    <location>
        <begin position="121"/>
        <end position="269"/>
    </location>
</feature>